<protein>
    <submittedName>
        <fullName evidence="2">Uncharacterized protein</fullName>
    </submittedName>
</protein>
<dbReference type="EMBL" id="CP032148">
    <property type="protein sequence ID" value="QSD62601.1"/>
    <property type="molecule type" value="Genomic_DNA"/>
</dbReference>
<keyword evidence="1" id="KW-1133">Transmembrane helix</keyword>
<accession>A0A1V0PG96</accession>
<dbReference type="AlphaFoldDB" id="A0A1V0PG96"/>
<proteinExistence type="predicted"/>
<dbReference type="EMBL" id="CP015899">
    <property type="protein sequence ID" value="ARE28271.1"/>
    <property type="molecule type" value="Genomic_DNA"/>
</dbReference>
<dbReference type="Proteomes" id="UP000663552">
    <property type="component" value="Chromosome"/>
</dbReference>
<keyword evidence="1" id="KW-0812">Transmembrane</keyword>
<name>A0A1V0PG96_LACLC</name>
<evidence type="ECO:0000313" key="3">
    <source>
        <dbReference type="EMBL" id="QSD62601.1"/>
    </source>
</evidence>
<evidence type="ECO:0000313" key="2">
    <source>
        <dbReference type="EMBL" id="ARE28271.1"/>
    </source>
</evidence>
<reference evidence="3" key="2">
    <citation type="journal article" date="2020" name="Mol. Microbiol.">
        <title>The CWPS Rubik's cube: Linking diversity of cell wall polysaccharide structures with the encoded biosynthetic machinery of selected Lactococcus lactis strains.</title>
        <authorList>
            <person name="Mahony J."/>
            <person name="Frantzen C."/>
            <person name="Vinogradov E."/>
            <person name="Sadovskaya I."/>
            <person name="Theodorou I."/>
            <person name="Kelleher P."/>
            <person name="Chapot-Chartier M.P."/>
            <person name="Cambillau C."/>
            <person name="Holo H."/>
            <person name="van Sinderen D."/>
        </authorList>
    </citation>
    <scope>NUCLEOTIDE SEQUENCE</scope>
    <source>
        <strain evidence="3">1196</strain>
    </source>
</reference>
<evidence type="ECO:0000313" key="4">
    <source>
        <dbReference type="Proteomes" id="UP000191806"/>
    </source>
</evidence>
<feature type="transmembrane region" description="Helical" evidence="1">
    <location>
        <begin position="39"/>
        <end position="64"/>
    </location>
</feature>
<evidence type="ECO:0000256" key="1">
    <source>
        <dbReference type="SAM" id="Phobius"/>
    </source>
</evidence>
<dbReference type="Proteomes" id="UP000191806">
    <property type="component" value="Chromosome"/>
</dbReference>
<organism evidence="2 4">
    <name type="scientific">Lactococcus lactis subsp. cremoris</name>
    <name type="common">Streptococcus cremoris</name>
    <dbReference type="NCBI Taxonomy" id="1359"/>
    <lineage>
        <taxon>Bacteria</taxon>
        <taxon>Bacillati</taxon>
        <taxon>Bacillota</taxon>
        <taxon>Bacilli</taxon>
        <taxon>Lactobacillales</taxon>
        <taxon>Streptococcaceae</taxon>
        <taxon>Lactococcus</taxon>
    </lineage>
</organism>
<gene>
    <name evidence="3" type="ORF">LL1196_0959</name>
    <name evidence="2" type="ORF">LLJM1_0890</name>
</gene>
<reference evidence="2 4" key="1">
    <citation type="journal article" date="2017" name="BMC Genomics">
        <title>Comparative and functional genomics of the Lactococcus lactis taxon; insights into evolution and niche adaptation.</title>
        <authorList>
            <person name="Kelleher P."/>
            <person name="Bottacini F."/>
            <person name="Mahony J."/>
            <person name="Kilcawley K.N."/>
            <person name="van Sinderen D."/>
        </authorList>
    </citation>
    <scope>NUCLEOTIDE SEQUENCE [LARGE SCALE GENOMIC DNA]</scope>
    <source>
        <strain evidence="2 4">JM1</strain>
    </source>
</reference>
<sequence length="130" mass="15679">MENGYVQLIILMGQLLLTKNKIESYTYNFIEVVFYFNYYLFYLFILPFSSLGIFLHLTSILNIIRKQKNRSTERFSWCILTTTFSDTSFFTCECTEVVKFRTTYFTVTDNFDFFNTWSVNWEDTFYTNTV</sequence>
<keyword evidence="1" id="KW-0472">Membrane</keyword>